<keyword evidence="6" id="KW-0679">Respiratory chain</keyword>
<comment type="similarity">
    <text evidence="2">Belongs to the complex I subunit 6 family.</text>
</comment>
<evidence type="ECO:0000256" key="16">
    <source>
        <dbReference type="SAM" id="Phobius"/>
    </source>
</evidence>
<comment type="subcellular location">
    <subcellularLocation>
        <location evidence="1">Mitochondrion membrane</location>
        <topology evidence="1">Multi-pass membrane protein</topology>
    </subcellularLocation>
</comment>
<evidence type="ECO:0000256" key="8">
    <source>
        <dbReference type="ARBA" id="ARBA00022967"/>
    </source>
</evidence>
<dbReference type="GO" id="GO:0008137">
    <property type="term" value="F:NADH dehydrogenase (ubiquinone) activity"/>
    <property type="evidence" value="ECO:0007669"/>
    <property type="project" value="UniProtKB-EC"/>
</dbReference>
<feature type="transmembrane region" description="Helical" evidence="16">
    <location>
        <begin position="143"/>
        <end position="167"/>
    </location>
</feature>
<comment type="catalytic activity">
    <reaction evidence="15">
        <text>a ubiquinone + NADH + 5 H(+)(in) = a ubiquinol + NAD(+) + 4 H(+)(out)</text>
        <dbReference type="Rhea" id="RHEA:29091"/>
        <dbReference type="Rhea" id="RHEA-COMP:9565"/>
        <dbReference type="Rhea" id="RHEA-COMP:9566"/>
        <dbReference type="ChEBI" id="CHEBI:15378"/>
        <dbReference type="ChEBI" id="CHEBI:16389"/>
        <dbReference type="ChEBI" id="CHEBI:17976"/>
        <dbReference type="ChEBI" id="CHEBI:57540"/>
        <dbReference type="ChEBI" id="CHEBI:57945"/>
        <dbReference type="EC" id="7.1.1.2"/>
    </reaction>
</comment>
<gene>
    <name evidence="17" type="primary">ND6</name>
</gene>
<evidence type="ECO:0000256" key="1">
    <source>
        <dbReference type="ARBA" id="ARBA00004225"/>
    </source>
</evidence>
<dbReference type="GeneID" id="5626920"/>
<evidence type="ECO:0000256" key="10">
    <source>
        <dbReference type="ARBA" id="ARBA00022989"/>
    </source>
</evidence>
<keyword evidence="10 16" id="KW-1133">Transmembrane helix</keyword>
<keyword evidence="9" id="KW-0249">Electron transport</keyword>
<feature type="transmembrane region" description="Helical" evidence="16">
    <location>
        <begin position="118"/>
        <end position="137"/>
    </location>
</feature>
<keyword evidence="5" id="KW-0813">Transport</keyword>
<dbReference type="PANTHER" id="PTHR11435:SF1">
    <property type="entry name" value="NADH-UBIQUINONE OXIDOREDUCTASE CHAIN 6"/>
    <property type="match status" value="1"/>
</dbReference>
<evidence type="ECO:0000256" key="13">
    <source>
        <dbReference type="ARBA" id="ARBA00023136"/>
    </source>
</evidence>
<dbReference type="EMBL" id="EF583824">
    <property type="protein sequence ID" value="ABQ12058.1"/>
    <property type="molecule type" value="Genomic_DNA"/>
</dbReference>
<evidence type="ECO:0000256" key="9">
    <source>
        <dbReference type="ARBA" id="ARBA00022982"/>
    </source>
</evidence>
<evidence type="ECO:0000256" key="2">
    <source>
        <dbReference type="ARBA" id="ARBA00005698"/>
    </source>
</evidence>
<keyword evidence="11" id="KW-0520">NAD</keyword>
<evidence type="ECO:0000256" key="11">
    <source>
        <dbReference type="ARBA" id="ARBA00023027"/>
    </source>
</evidence>
<proteinExistence type="inferred from homology"/>
<keyword evidence="7 16" id="KW-0812">Transmembrane</keyword>
<evidence type="ECO:0000256" key="7">
    <source>
        <dbReference type="ARBA" id="ARBA00022692"/>
    </source>
</evidence>
<evidence type="ECO:0000256" key="14">
    <source>
        <dbReference type="ARBA" id="ARBA00031019"/>
    </source>
</evidence>
<accession>A8DSB5</accession>
<evidence type="ECO:0000256" key="3">
    <source>
        <dbReference type="ARBA" id="ARBA00012944"/>
    </source>
</evidence>
<keyword evidence="12 17" id="KW-0496">Mitochondrion</keyword>
<keyword evidence="13 16" id="KW-0472">Membrane</keyword>
<dbReference type="InterPro" id="IPR050269">
    <property type="entry name" value="ComplexI_Subunit6"/>
</dbReference>
<geneLocation type="mitochondrion" evidence="17"/>
<reference evidence="17" key="1">
    <citation type="journal article" date="2007" name="Genome">
        <title>The mitochondrial genome of Ruspolia dubia (Orthoptera: Conocephalidae) contains a short A+T-rich region of 70 bp in length.</title>
        <authorList>
            <person name="Zhou Z."/>
            <person name="Huang Y."/>
            <person name="Shi F."/>
        </authorList>
    </citation>
    <scope>NUCLEOTIDE SEQUENCE</scope>
</reference>
<dbReference type="EC" id="7.1.1.2" evidence="3"/>
<evidence type="ECO:0000256" key="15">
    <source>
        <dbReference type="ARBA" id="ARBA00049551"/>
    </source>
</evidence>
<evidence type="ECO:0000256" key="12">
    <source>
        <dbReference type="ARBA" id="ARBA00023128"/>
    </source>
</evidence>
<dbReference type="CTD" id="4541"/>
<keyword evidence="8" id="KW-1278">Translocase</keyword>
<organism evidence="17">
    <name type="scientific">Ruspolia dubia</name>
    <name type="common">Long-horned meadow grasshopper</name>
    <name type="synonym">Homorocoryphus dubius</name>
    <dbReference type="NCBI Taxonomy" id="441267"/>
    <lineage>
        <taxon>Eukaryota</taxon>
        <taxon>Metazoa</taxon>
        <taxon>Ecdysozoa</taxon>
        <taxon>Arthropoda</taxon>
        <taxon>Hexapoda</taxon>
        <taxon>Insecta</taxon>
        <taxon>Pterygota</taxon>
        <taxon>Neoptera</taxon>
        <taxon>Polyneoptera</taxon>
        <taxon>Orthoptera</taxon>
        <taxon>Ensifera</taxon>
        <taxon>Tettigoniidea</taxon>
        <taxon>Tettigonioidea</taxon>
        <taxon>Tettigoniidae</taxon>
        <taxon>Conocephalinae</taxon>
        <taxon>Copiphorini</taxon>
        <taxon>Ruspolia</taxon>
    </lineage>
</organism>
<feature type="transmembrane region" description="Helical" evidence="16">
    <location>
        <begin position="86"/>
        <end position="106"/>
    </location>
</feature>
<dbReference type="PANTHER" id="PTHR11435">
    <property type="entry name" value="NADH UBIQUINONE OXIDOREDUCTASE SUBUNIT ND6"/>
    <property type="match status" value="1"/>
</dbReference>
<evidence type="ECO:0000256" key="4">
    <source>
        <dbReference type="ARBA" id="ARBA00021095"/>
    </source>
</evidence>
<name>A8DSB5_RUSDU</name>
<evidence type="ECO:0000256" key="5">
    <source>
        <dbReference type="ARBA" id="ARBA00022448"/>
    </source>
</evidence>
<feature type="transmembrane region" description="Helical" evidence="16">
    <location>
        <begin position="20"/>
        <end position="40"/>
    </location>
</feature>
<feature type="transmembrane region" description="Helical" evidence="16">
    <location>
        <begin position="52"/>
        <end position="74"/>
    </location>
</feature>
<dbReference type="GO" id="GO:0031966">
    <property type="term" value="C:mitochondrial membrane"/>
    <property type="evidence" value="ECO:0007669"/>
    <property type="project" value="UniProtKB-SubCell"/>
</dbReference>
<protein>
    <recommendedName>
        <fullName evidence="4">NADH-ubiquinone oxidoreductase chain 6</fullName>
        <ecNumber evidence="3">7.1.1.2</ecNumber>
    </recommendedName>
    <alternativeName>
        <fullName evidence="14">NADH dehydrogenase subunit 6</fullName>
    </alternativeName>
</protein>
<sequence>MLNFNILMMNTFNSMIFTQINHPLAMTLMIILQTLLVCLFTGLSTSSFWFSYVLFLAFLGGMLVLFIYITSLAYNEMFSIPIKSLLISLTLIMMSLLILMILDHSFQFNFSKWYNKLINIYFMYMQTDTTFLLILLYNNPTNSITFMLVGYLLLTLIVIVKITNIFYGSLRKKTNE</sequence>
<dbReference type="RefSeq" id="YP_001491568.1">
    <property type="nucleotide sequence ID" value="NC_009876.1"/>
</dbReference>
<dbReference type="AlphaFoldDB" id="A8DSB5"/>
<evidence type="ECO:0000313" key="17">
    <source>
        <dbReference type="EMBL" id="ABQ12058.1"/>
    </source>
</evidence>
<evidence type="ECO:0000256" key="6">
    <source>
        <dbReference type="ARBA" id="ARBA00022660"/>
    </source>
</evidence>